<dbReference type="RefSeq" id="WP_037468132.1">
    <property type="nucleotide sequence ID" value="NZ_BCZD01000011.1"/>
</dbReference>
<dbReference type="OrthoDB" id="7508498at2"/>
<protein>
    <submittedName>
        <fullName evidence="1">Uncharacterized protein</fullName>
    </submittedName>
</protein>
<organism evidence="1 2">
    <name type="scientific">Sphingobium herbicidovorans (strain ATCC 700291 / DSM 11019 / CCUG 56400 / KCTC 2939 / LMG 18315 / NBRC 16415 / MH)</name>
    <name type="common">Sphingomonas herbicidovorans</name>
    <dbReference type="NCBI Taxonomy" id="1219045"/>
    <lineage>
        <taxon>Bacteria</taxon>
        <taxon>Pseudomonadati</taxon>
        <taxon>Pseudomonadota</taxon>
        <taxon>Alphaproteobacteria</taxon>
        <taxon>Sphingomonadales</taxon>
        <taxon>Sphingomonadaceae</taxon>
        <taxon>Sphingobium</taxon>
    </lineage>
</organism>
<evidence type="ECO:0000313" key="1">
    <source>
        <dbReference type="EMBL" id="KFG88908.1"/>
    </source>
</evidence>
<evidence type="ECO:0000313" key="2">
    <source>
        <dbReference type="Proteomes" id="UP000024284"/>
    </source>
</evidence>
<gene>
    <name evidence="1" type="ORF">BV98_003308</name>
</gene>
<reference evidence="1" key="1">
    <citation type="submission" date="2014-08" db="EMBL/GenBank/DDBJ databases">
        <title>Draft genome sequences of Sphingobium herbicidovorans.</title>
        <authorList>
            <person name="Gan H.M."/>
            <person name="Gan H.Y."/>
            <person name="Savka M.A."/>
        </authorList>
    </citation>
    <scope>NUCLEOTIDE SEQUENCE [LARGE SCALE GENOMIC DNA]</scope>
    <source>
        <strain evidence="1">NBRC 16415</strain>
    </source>
</reference>
<comment type="caution">
    <text evidence="1">The sequence shown here is derived from an EMBL/GenBank/DDBJ whole genome shotgun (WGS) entry which is preliminary data.</text>
</comment>
<sequence>MSREAIRPYLITKDEDGNFRLTVRETRYNSQGYPLVTSHLQEEIFKTATAVRNFARDAFKAEPGQYATK</sequence>
<name>A0A086P690_SPHHM</name>
<dbReference type="Proteomes" id="UP000024284">
    <property type="component" value="Unassembled WGS sequence"/>
</dbReference>
<dbReference type="AlphaFoldDB" id="A0A086P690"/>
<dbReference type="EMBL" id="JFZA02000045">
    <property type="protein sequence ID" value="KFG88908.1"/>
    <property type="molecule type" value="Genomic_DNA"/>
</dbReference>
<proteinExistence type="predicted"/>
<dbReference type="eggNOG" id="ENOG5031BZ2">
    <property type="taxonomic scope" value="Bacteria"/>
</dbReference>
<dbReference type="PATRIC" id="fig|1219045.3.peg.3360"/>
<dbReference type="STRING" id="76947.GCA_002080435_03276"/>
<keyword evidence="2" id="KW-1185">Reference proteome</keyword>
<accession>A0A086P690</accession>